<dbReference type="RefSeq" id="WP_038085560.1">
    <property type="nucleotide sequence ID" value="NZ_JHEG04000001.1"/>
</dbReference>
<dbReference type="InterPro" id="IPR025403">
    <property type="entry name" value="TgpA-like_C"/>
</dbReference>
<reference evidence="3" key="2">
    <citation type="submission" date="2019-11" db="EMBL/GenBank/DDBJ databases">
        <title>Improved Assembly of Tolypothrix boutellei genome.</title>
        <authorList>
            <person name="Sarangi A.N."/>
            <person name="Mukherjee M."/>
            <person name="Ghosh S."/>
            <person name="Singh D."/>
            <person name="Das A."/>
            <person name="Kant S."/>
            <person name="Prusty A."/>
            <person name="Tripathy S."/>
        </authorList>
    </citation>
    <scope>NUCLEOTIDE SEQUENCE</scope>
    <source>
        <strain evidence="3">VB521301</strain>
    </source>
</reference>
<keyword evidence="1" id="KW-1133">Transmembrane helix</keyword>
<evidence type="ECO:0000259" key="2">
    <source>
        <dbReference type="Pfam" id="PF13559"/>
    </source>
</evidence>
<accession>A0A0C1RGT4</accession>
<protein>
    <submittedName>
        <fullName evidence="3">DUF4129 domain-containing protein</fullName>
    </submittedName>
</protein>
<evidence type="ECO:0000313" key="3">
    <source>
        <dbReference type="EMBL" id="KAF3887369.1"/>
    </source>
</evidence>
<keyword evidence="1" id="KW-0812">Transmembrane</keyword>
<keyword evidence="5" id="KW-1185">Reference proteome</keyword>
<proteinExistence type="predicted"/>
<evidence type="ECO:0000313" key="5">
    <source>
        <dbReference type="Proteomes" id="UP000029738"/>
    </source>
</evidence>
<dbReference type="EMBL" id="JHEG02000048">
    <property type="protein sequence ID" value="KIE11305.1"/>
    <property type="molecule type" value="Genomic_DNA"/>
</dbReference>
<dbReference type="Pfam" id="PF13559">
    <property type="entry name" value="DUF4129"/>
    <property type="match status" value="1"/>
</dbReference>
<name>A0A0C1RGT4_9CYAN</name>
<organism evidence="4">
    <name type="scientific">Tolypothrix bouteillei VB521301</name>
    <dbReference type="NCBI Taxonomy" id="1479485"/>
    <lineage>
        <taxon>Bacteria</taxon>
        <taxon>Bacillati</taxon>
        <taxon>Cyanobacteriota</taxon>
        <taxon>Cyanophyceae</taxon>
        <taxon>Nostocales</taxon>
        <taxon>Tolypothrichaceae</taxon>
        <taxon>Tolypothrix</taxon>
    </lineage>
</organism>
<reference evidence="4" key="1">
    <citation type="journal article" date="2015" name="Genome Announc.">
        <title>Draft Genome Sequence of Tolypothrix boutellei Strain VB521301.</title>
        <authorList>
            <person name="Chandrababunaidu M.M."/>
            <person name="Singh D."/>
            <person name="Sen D."/>
            <person name="Bhan S."/>
            <person name="Das S."/>
            <person name="Gupta A."/>
            <person name="Adhikary S.P."/>
            <person name="Tripathy S."/>
        </authorList>
    </citation>
    <scope>NUCLEOTIDE SEQUENCE</scope>
    <source>
        <strain evidence="4">VB521301</strain>
    </source>
</reference>
<gene>
    <name evidence="4" type="ORF">DA73_0223305</name>
    <name evidence="3" type="ORF">DA73_0400019155</name>
</gene>
<comment type="caution">
    <text evidence="4">The sequence shown here is derived from an EMBL/GenBank/DDBJ whole genome shotgun (WGS) entry which is preliminary data.</text>
</comment>
<dbReference type="OrthoDB" id="462387at2"/>
<dbReference type="AlphaFoldDB" id="A0A0C1RGT4"/>
<feature type="transmembrane region" description="Helical" evidence="1">
    <location>
        <begin position="48"/>
        <end position="68"/>
    </location>
</feature>
<dbReference type="STRING" id="1479485.DA73_0223305"/>
<dbReference type="Proteomes" id="UP000029738">
    <property type="component" value="Unassembled WGS sequence"/>
</dbReference>
<evidence type="ECO:0000313" key="4">
    <source>
        <dbReference type="EMBL" id="KIE11305.1"/>
    </source>
</evidence>
<dbReference type="EMBL" id="JHEG04000001">
    <property type="protein sequence ID" value="KAF3887369.1"/>
    <property type="molecule type" value="Genomic_DNA"/>
</dbReference>
<sequence>MSLDSFEKTSWNWQISQLQQQVGEWIEYQFSGFQFKPDLPSGWQISPWLFDVLNFIFWLLLSFFLLWVSWRLWQELNPYLYSWLARISHSSRSSSKGKESEQSVAIWLARAQEFYRQGDFREACRCLYFAMLQHLHDRGVLPHKPSRTDGEYLQLLQMSVTPVQPYETLITTHEQLCFSNADISSENYEHCQQACEELIANS</sequence>
<evidence type="ECO:0000256" key="1">
    <source>
        <dbReference type="SAM" id="Phobius"/>
    </source>
</evidence>
<keyword evidence="1" id="KW-0472">Membrane</keyword>
<feature type="domain" description="Protein-glutamine gamma-glutamyltransferase-like C-terminal" evidence="2">
    <location>
        <begin position="127"/>
        <end position="195"/>
    </location>
</feature>